<evidence type="ECO:0000313" key="2">
    <source>
        <dbReference type="Proteomes" id="UP000275267"/>
    </source>
</evidence>
<evidence type="ECO:0000313" key="1">
    <source>
        <dbReference type="EMBL" id="RLN18042.1"/>
    </source>
</evidence>
<accession>A0A3L6SD24</accession>
<reference evidence="2" key="1">
    <citation type="journal article" date="2019" name="Nat. Commun.">
        <title>The genome of broomcorn millet.</title>
        <authorList>
            <person name="Zou C."/>
            <person name="Miki D."/>
            <person name="Li D."/>
            <person name="Tang Q."/>
            <person name="Xiao L."/>
            <person name="Rajput S."/>
            <person name="Deng P."/>
            <person name="Jia W."/>
            <person name="Huang R."/>
            <person name="Zhang M."/>
            <person name="Sun Y."/>
            <person name="Hu J."/>
            <person name="Fu X."/>
            <person name="Schnable P.S."/>
            <person name="Li F."/>
            <person name="Zhang H."/>
            <person name="Feng B."/>
            <person name="Zhu X."/>
            <person name="Liu R."/>
            <person name="Schnable J.C."/>
            <person name="Zhu J.-K."/>
            <person name="Zhang H."/>
        </authorList>
    </citation>
    <scope>NUCLEOTIDE SEQUENCE [LARGE SCALE GENOMIC DNA]</scope>
</reference>
<sequence length="60" mass="6660">MEDLPAWHFDAKGLFMAKSGYKAEMIAALRGVQQAARMGMQQIILETDASVLHLPSVQQE</sequence>
<dbReference type="AlphaFoldDB" id="A0A3L6SD24"/>
<gene>
    <name evidence="1" type="ORF">C2845_PM02G17340</name>
</gene>
<name>A0A3L6SD24_PANMI</name>
<evidence type="ECO:0008006" key="3">
    <source>
        <dbReference type="Google" id="ProtNLM"/>
    </source>
</evidence>
<proteinExistence type="predicted"/>
<keyword evidence="2" id="KW-1185">Reference proteome</keyword>
<comment type="caution">
    <text evidence="1">The sequence shown here is derived from an EMBL/GenBank/DDBJ whole genome shotgun (WGS) entry which is preliminary data.</text>
</comment>
<protein>
    <recommendedName>
        <fullName evidence="3">RNase H type-1 domain-containing protein</fullName>
    </recommendedName>
</protein>
<dbReference type="EMBL" id="PQIB02000005">
    <property type="protein sequence ID" value="RLN18042.1"/>
    <property type="molecule type" value="Genomic_DNA"/>
</dbReference>
<dbReference type="Proteomes" id="UP000275267">
    <property type="component" value="Unassembled WGS sequence"/>
</dbReference>
<organism evidence="1 2">
    <name type="scientific">Panicum miliaceum</name>
    <name type="common">Proso millet</name>
    <name type="synonym">Broomcorn millet</name>
    <dbReference type="NCBI Taxonomy" id="4540"/>
    <lineage>
        <taxon>Eukaryota</taxon>
        <taxon>Viridiplantae</taxon>
        <taxon>Streptophyta</taxon>
        <taxon>Embryophyta</taxon>
        <taxon>Tracheophyta</taxon>
        <taxon>Spermatophyta</taxon>
        <taxon>Magnoliopsida</taxon>
        <taxon>Liliopsida</taxon>
        <taxon>Poales</taxon>
        <taxon>Poaceae</taxon>
        <taxon>PACMAD clade</taxon>
        <taxon>Panicoideae</taxon>
        <taxon>Panicodae</taxon>
        <taxon>Paniceae</taxon>
        <taxon>Panicinae</taxon>
        <taxon>Panicum</taxon>
        <taxon>Panicum sect. Panicum</taxon>
    </lineage>
</organism>